<name>A0ABV1BBX6_9FIRM</name>
<protein>
    <submittedName>
        <fullName evidence="1">Uncharacterized protein</fullName>
    </submittedName>
</protein>
<sequence length="48" mass="5469">MAIKEKGCVLYAGYDILKTVNAEKQYKTSFDGIINCLGRYRMEGAYGW</sequence>
<reference evidence="1 2" key="1">
    <citation type="submission" date="2024-03" db="EMBL/GenBank/DDBJ databases">
        <title>Human intestinal bacterial collection.</title>
        <authorList>
            <person name="Pauvert C."/>
            <person name="Hitch T.C.A."/>
            <person name="Clavel T."/>
        </authorList>
    </citation>
    <scope>NUCLEOTIDE SEQUENCE [LARGE SCALE GENOMIC DNA]</scope>
    <source>
        <strain evidence="1 2">CLA-JM-H16</strain>
    </source>
</reference>
<evidence type="ECO:0000313" key="1">
    <source>
        <dbReference type="EMBL" id="MEQ2370124.1"/>
    </source>
</evidence>
<proteinExistence type="predicted"/>
<gene>
    <name evidence="1" type="ORF">WMO28_04045</name>
</gene>
<evidence type="ECO:0000313" key="2">
    <source>
        <dbReference type="Proteomes" id="UP001473063"/>
    </source>
</evidence>
<dbReference type="EMBL" id="JBBMEJ010000003">
    <property type="protein sequence ID" value="MEQ2370124.1"/>
    <property type="molecule type" value="Genomic_DNA"/>
</dbReference>
<comment type="caution">
    <text evidence="1">The sequence shown here is derived from an EMBL/GenBank/DDBJ whole genome shotgun (WGS) entry which is preliminary data.</text>
</comment>
<organism evidence="1 2">
    <name type="scientific">Blautia aquisgranensis</name>
    <dbReference type="NCBI Taxonomy" id="3133153"/>
    <lineage>
        <taxon>Bacteria</taxon>
        <taxon>Bacillati</taxon>
        <taxon>Bacillota</taxon>
        <taxon>Clostridia</taxon>
        <taxon>Lachnospirales</taxon>
        <taxon>Lachnospiraceae</taxon>
        <taxon>Blautia</taxon>
    </lineage>
</organism>
<keyword evidence="2" id="KW-1185">Reference proteome</keyword>
<accession>A0ABV1BBX6</accession>
<dbReference type="RefSeq" id="WP_178645268.1">
    <property type="nucleotide sequence ID" value="NZ_JBBMEJ010000003.1"/>
</dbReference>
<dbReference type="Proteomes" id="UP001473063">
    <property type="component" value="Unassembled WGS sequence"/>
</dbReference>